<evidence type="ECO:0000256" key="3">
    <source>
        <dbReference type="ARBA" id="ARBA00022692"/>
    </source>
</evidence>
<dbReference type="AlphaFoldDB" id="A0A5J6WH48"/>
<evidence type="ECO:0000313" key="7">
    <source>
        <dbReference type="Proteomes" id="UP000327424"/>
    </source>
</evidence>
<keyword evidence="3" id="KW-0812">Transmembrane</keyword>
<protein>
    <submittedName>
        <fullName evidence="6">CidA/LrgA family protein</fullName>
    </submittedName>
</protein>
<dbReference type="InterPro" id="IPR005538">
    <property type="entry name" value="LrgA/CidA"/>
</dbReference>
<dbReference type="OrthoDB" id="385012at2"/>
<gene>
    <name evidence="6" type="ORF">FR932_05980</name>
</gene>
<keyword evidence="7" id="KW-1185">Reference proteome</keyword>
<dbReference type="KEGG" id="mmaa:FR932_05980"/>
<dbReference type="RefSeq" id="WP_026032029.1">
    <property type="nucleotide sequence ID" value="NZ_ALOE01000004.1"/>
</dbReference>
<dbReference type="Proteomes" id="UP000327424">
    <property type="component" value="Chromosome"/>
</dbReference>
<evidence type="ECO:0000256" key="1">
    <source>
        <dbReference type="ARBA" id="ARBA00004651"/>
    </source>
</evidence>
<keyword evidence="5" id="KW-0472">Membrane</keyword>
<name>A0A5J6WH48_MORMI</name>
<evidence type="ECO:0000256" key="4">
    <source>
        <dbReference type="ARBA" id="ARBA00022989"/>
    </source>
</evidence>
<evidence type="ECO:0000313" key="6">
    <source>
        <dbReference type="EMBL" id="QFI37409.1"/>
    </source>
</evidence>
<evidence type="ECO:0000256" key="2">
    <source>
        <dbReference type="ARBA" id="ARBA00022475"/>
    </source>
</evidence>
<dbReference type="EMBL" id="CP044399">
    <property type="protein sequence ID" value="QFI37409.1"/>
    <property type="molecule type" value="Genomic_DNA"/>
</dbReference>
<comment type="subcellular location">
    <subcellularLocation>
        <location evidence="1">Cell membrane</location>
        <topology evidence="1">Multi-pass membrane protein</topology>
    </subcellularLocation>
</comment>
<dbReference type="PANTHER" id="PTHR33931">
    <property type="entry name" value="HOLIN-LIKE PROTEIN CIDA-RELATED"/>
    <property type="match status" value="1"/>
</dbReference>
<reference evidence="6 7" key="1">
    <citation type="submission" date="2019-09" db="EMBL/GenBank/DDBJ databases">
        <title>Hybrid Assembly of the complete Genome of the Deep-Sea Bacterium Moritella marina from long Nanopore and Illumina reads.</title>
        <authorList>
            <person name="Magin S."/>
            <person name="Georgoulis A."/>
            <person name="Papadimitriou K."/>
            <person name="Iliakis G."/>
            <person name="Vorgias C.E."/>
        </authorList>
    </citation>
    <scope>NUCLEOTIDE SEQUENCE [LARGE SCALE GENOMIC DNA]</scope>
    <source>
        <strain evidence="6 7">MP-1</strain>
    </source>
</reference>
<dbReference type="GO" id="GO:0005886">
    <property type="term" value="C:plasma membrane"/>
    <property type="evidence" value="ECO:0007669"/>
    <property type="project" value="UniProtKB-SubCell"/>
</dbReference>
<dbReference type="Pfam" id="PF03788">
    <property type="entry name" value="LrgA"/>
    <property type="match status" value="1"/>
</dbReference>
<dbReference type="PANTHER" id="PTHR33931:SF5">
    <property type="entry name" value="UPF0299 MEMBRANE PROTEIN YOHJ"/>
    <property type="match status" value="1"/>
</dbReference>
<proteinExistence type="predicted"/>
<evidence type="ECO:0000256" key="5">
    <source>
        <dbReference type="ARBA" id="ARBA00023136"/>
    </source>
</evidence>
<accession>A0A5J6WH48</accession>
<keyword evidence="2" id="KW-1003">Cell membrane</keyword>
<organism evidence="6 7">
    <name type="scientific">Moritella marina ATCC 15381</name>
    <dbReference type="NCBI Taxonomy" id="1202962"/>
    <lineage>
        <taxon>Bacteria</taxon>
        <taxon>Pseudomonadati</taxon>
        <taxon>Pseudomonadota</taxon>
        <taxon>Gammaproteobacteria</taxon>
        <taxon>Alteromonadales</taxon>
        <taxon>Moritellaceae</taxon>
        <taxon>Moritella</taxon>
    </lineage>
</organism>
<sequence>MKIWLYNIFTILCFVVLGRAVSMLLPVEFPSSIIGLLLLFVALSSGLLKQKYVEKVCEQLNRHIGILFVPAGVALMGYFELVQQNILALIMAGLIGTVAIFFTVGHTYCYLNRANAAKQKAALNKQQGDDK</sequence>
<keyword evidence="4" id="KW-1133">Transmembrane helix</keyword>